<dbReference type="RefSeq" id="WP_036431405.1">
    <property type="nucleotide sequence ID" value="NZ_AP022567.1"/>
</dbReference>
<dbReference type="EMBL" id="AP022567">
    <property type="protein sequence ID" value="BBX33654.1"/>
    <property type="molecule type" value="Genomic_DNA"/>
</dbReference>
<sequence>MTKYTDDELIELLTADQAAHDAMHAKLRAITTEIAEAQRHLAELRERRHDTITTARAMGWTWQRVGDALGIPRNAVQQIVRLGEERRGRD</sequence>
<protein>
    <recommendedName>
        <fullName evidence="3">DUF222 domain-containing protein</fullName>
    </recommendedName>
</protein>
<evidence type="ECO:0008006" key="3">
    <source>
        <dbReference type="Google" id="ProtNLM"/>
    </source>
</evidence>
<organism evidence="1 2">
    <name type="scientific">Mycolicibacterium mageritense</name>
    <name type="common">Mycobacterium mageritense</name>
    <dbReference type="NCBI Taxonomy" id="53462"/>
    <lineage>
        <taxon>Bacteria</taxon>
        <taxon>Bacillati</taxon>
        <taxon>Actinomycetota</taxon>
        <taxon>Actinomycetes</taxon>
        <taxon>Mycobacteriales</taxon>
        <taxon>Mycobacteriaceae</taxon>
        <taxon>Mycolicibacterium</taxon>
    </lineage>
</organism>
<reference evidence="1 2" key="1">
    <citation type="journal article" date="2019" name="Emerg. Microbes Infect.">
        <title>Comprehensive subspecies identification of 175 nontuberculous mycobacteria species based on 7547 genomic profiles.</title>
        <authorList>
            <person name="Matsumoto Y."/>
            <person name="Kinjo T."/>
            <person name="Motooka D."/>
            <person name="Nabeya D."/>
            <person name="Jung N."/>
            <person name="Uechi K."/>
            <person name="Horii T."/>
            <person name="Iida T."/>
            <person name="Fujita J."/>
            <person name="Nakamura S."/>
        </authorList>
    </citation>
    <scope>NUCLEOTIDE SEQUENCE [LARGE SCALE GENOMIC DNA]</scope>
    <source>
        <strain evidence="1 2">JCM 12375</strain>
    </source>
</reference>
<accession>A0ABM7HSW2</accession>
<dbReference type="SUPFAM" id="SSF88659">
    <property type="entry name" value="Sigma3 and sigma4 domains of RNA polymerase sigma factors"/>
    <property type="match status" value="1"/>
</dbReference>
<keyword evidence="2" id="KW-1185">Reference proteome</keyword>
<evidence type="ECO:0000313" key="1">
    <source>
        <dbReference type="EMBL" id="BBX33654.1"/>
    </source>
</evidence>
<name>A0ABM7HSW2_MYCME</name>
<dbReference type="Proteomes" id="UP000465622">
    <property type="component" value="Chromosome"/>
</dbReference>
<proteinExistence type="predicted"/>
<evidence type="ECO:0000313" key="2">
    <source>
        <dbReference type="Proteomes" id="UP000465622"/>
    </source>
</evidence>
<gene>
    <name evidence="1" type="ORF">MMAGJ_29360</name>
</gene>
<dbReference type="InterPro" id="IPR013324">
    <property type="entry name" value="RNA_pol_sigma_r3/r4-like"/>
</dbReference>